<evidence type="ECO:0000256" key="2">
    <source>
        <dbReference type="ARBA" id="ARBA00009130"/>
    </source>
</evidence>
<dbReference type="SUPFAM" id="SSF55424">
    <property type="entry name" value="FAD/NAD-linked reductases, dimerisation (C-terminal) domain"/>
    <property type="match status" value="1"/>
</dbReference>
<dbReference type="InterPro" id="IPR023753">
    <property type="entry name" value="FAD/NAD-binding_dom"/>
</dbReference>
<dbReference type="InterPro" id="IPR001763">
    <property type="entry name" value="Rhodanese-like_dom"/>
</dbReference>
<dbReference type="Pfam" id="PF07992">
    <property type="entry name" value="Pyr_redox_2"/>
    <property type="match status" value="1"/>
</dbReference>
<dbReference type="SUPFAM" id="SSF52821">
    <property type="entry name" value="Rhodanese/Cell cycle control phosphatase"/>
    <property type="match status" value="1"/>
</dbReference>
<dbReference type="InterPro" id="IPR016156">
    <property type="entry name" value="FAD/NAD-linked_Rdtase_dimer_sf"/>
</dbReference>
<evidence type="ECO:0000256" key="6">
    <source>
        <dbReference type="ARBA" id="ARBA00023284"/>
    </source>
</evidence>
<organism evidence="8 9">
    <name type="scientific">Neiella litorisoli</name>
    <dbReference type="NCBI Taxonomy" id="2771431"/>
    <lineage>
        <taxon>Bacteria</taxon>
        <taxon>Pseudomonadati</taxon>
        <taxon>Pseudomonadota</taxon>
        <taxon>Gammaproteobacteria</taxon>
        <taxon>Alteromonadales</taxon>
        <taxon>Echinimonadaceae</taxon>
        <taxon>Neiella</taxon>
    </lineage>
</organism>
<keyword evidence="6" id="KW-0676">Redox-active center</keyword>
<dbReference type="InterPro" id="IPR036188">
    <property type="entry name" value="FAD/NAD-bd_sf"/>
</dbReference>
<keyword evidence="4" id="KW-0274">FAD</keyword>
<dbReference type="Pfam" id="PF02852">
    <property type="entry name" value="Pyr_redox_dim"/>
    <property type="match status" value="1"/>
</dbReference>
<dbReference type="InterPro" id="IPR004099">
    <property type="entry name" value="Pyr_nucl-diS_OxRdtase_dimer"/>
</dbReference>
<dbReference type="PRINTS" id="PR00411">
    <property type="entry name" value="PNDRDTASEI"/>
</dbReference>
<accession>A0A8J6QTG7</accession>
<dbReference type="AlphaFoldDB" id="A0A8J6QTG7"/>
<proteinExistence type="inferred from homology"/>
<dbReference type="PROSITE" id="PS50206">
    <property type="entry name" value="RHODANESE_3"/>
    <property type="match status" value="1"/>
</dbReference>
<dbReference type="EMBL" id="JACXAF010000001">
    <property type="protein sequence ID" value="MBD1387943.1"/>
    <property type="molecule type" value="Genomic_DNA"/>
</dbReference>
<protein>
    <submittedName>
        <fullName evidence="8">FAD-dependent oxidoreductase</fullName>
    </submittedName>
</protein>
<dbReference type="GO" id="GO:0016491">
    <property type="term" value="F:oxidoreductase activity"/>
    <property type="evidence" value="ECO:0007669"/>
    <property type="project" value="UniProtKB-KW"/>
</dbReference>
<evidence type="ECO:0000256" key="5">
    <source>
        <dbReference type="ARBA" id="ARBA00023002"/>
    </source>
</evidence>
<reference evidence="8" key="1">
    <citation type="submission" date="2020-09" db="EMBL/GenBank/DDBJ databases">
        <title>A novel bacterium of genus Neiella, isolated from South China Sea.</title>
        <authorList>
            <person name="Huang H."/>
            <person name="Mo K."/>
            <person name="Hu Y."/>
        </authorList>
    </citation>
    <scope>NUCLEOTIDE SEQUENCE</scope>
    <source>
        <strain evidence="8">HB171785</strain>
    </source>
</reference>
<evidence type="ECO:0000259" key="7">
    <source>
        <dbReference type="PROSITE" id="PS50206"/>
    </source>
</evidence>
<comment type="cofactor">
    <cofactor evidence="1">
        <name>FAD</name>
        <dbReference type="ChEBI" id="CHEBI:57692"/>
    </cofactor>
</comment>
<dbReference type="PANTHER" id="PTHR43429">
    <property type="entry name" value="PYRIDINE NUCLEOTIDE-DISULFIDE OXIDOREDUCTASE DOMAIN-CONTAINING"/>
    <property type="match status" value="1"/>
</dbReference>
<keyword evidence="5" id="KW-0560">Oxidoreductase</keyword>
<evidence type="ECO:0000256" key="1">
    <source>
        <dbReference type="ARBA" id="ARBA00001974"/>
    </source>
</evidence>
<feature type="domain" description="Rhodanese" evidence="7">
    <location>
        <begin position="464"/>
        <end position="552"/>
    </location>
</feature>
<sequence length="554" mass="59178">MTRIVIIGGVAGGASAAARARRMSESASIVMFERGDYVSFANCGLPYHIGGDIESRDALLLQTPQSFKQRFNVEVRVRSNVEAINPTEQTVTVRNLDTNECYQQPYDKLLLSPGAKSVPPPIEGLSSNRTFTLRTIPDMDQIQALIDRDKPSHATVLGGGFIGLEAAEALRQRGIEVALVEFGKQVMANVDAEMASPLHQELRDHGVDLRLATALTAVADNGDSLTLTLSNGTSLNTELLILATGVKPETELAKQAGIALGPTGGIQVNSRMETSVANIFAAGDAVEHVDLVTGQAALIPLAGPANRQGRIAADNMLGGDKHYQATQGTSVCRVFGLTIAATGSSEKALLKAKRPFEKIYVHPMNHAGYFPGASAVSLKLLFNPDDGTILGAQAVGKDGIDKRIDVLAMAIRANLSVFDLEEQELCYAPPYGSAKDVVNLAGFVAANYLRGESDICQVEDVLAPSPEQVILDVRNPPELANVGTIDHAINIPLDSLRQRLDELDPTKEYLVSCMVGLRAHVATRLLLNSGFKAKNMTGGYKTYQMVKAARAVAP</sequence>
<dbReference type="SUPFAM" id="SSF51905">
    <property type="entry name" value="FAD/NAD(P)-binding domain"/>
    <property type="match status" value="1"/>
</dbReference>
<comment type="similarity">
    <text evidence="2">Belongs to the class-III pyridine nucleotide-disulfide oxidoreductase family.</text>
</comment>
<dbReference type="SMART" id="SM00450">
    <property type="entry name" value="RHOD"/>
    <property type="match status" value="1"/>
</dbReference>
<evidence type="ECO:0000313" key="8">
    <source>
        <dbReference type="EMBL" id="MBD1387943.1"/>
    </source>
</evidence>
<dbReference type="RefSeq" id="WP_191143068.1">
    <property type="nucleotide sequence ID" value="NZ_JACXAF010000001.1"/>
</dbReference>
<dbReference type="InterPro" id="IPR050260">
    <property type="entry name" value="FAD-bd_OxRdtase"/>
</dbReference>
<gene>
    <name evidence="8" type="ORF">IC617_00735</name>
</gene>
<dbReference type="Proteomes" id="UP000638014">
    <property type="component" value="Unassembled WGS sequence"/>
</dbReference>
<keyword evidence="3" id="KW-0285">Flavoprotein</keyword>
<evidence type="ECO:0000256" key="3">
    <source>
        <dbReference type="ARBA" id="ARBA00022630"/>
    </source>
</evidence>
<comment type="caution">
    <text evidence="8">The sequence shown here is derived from an EMBL/GenBank/DDBJ whole genome shotgun (WGS) entry which is preliminary data.</text>
</comment>
<dbReference type="Gene3D" id="3.40.250.10">
    <property type="entry name" value="Rhodanese-like domain"/>
    <property type="match status" value="1"/>
</dbReference>
<dbReference type="Pfam" id="PF00581">
    <property type="entry name" value="Rhodanese"/>
    <property type="match status" value="1"/>
</dbReference>
<dbReference type="Gene3D" id="3.50.50.60">
    <property type="entry name" value="FAD/NAD(P)-binding domain"/>
    <property type="match status" value="2"/>
</dbReference>
<name>A0A8J6QTG7_9GAMM</name>
<dbReference type="InterPro" id="IPR036873">
    <property type="entry name" value="Rhodanese-like_dom_sf"/>
</dbReference>
<evidence type="ECO:0000313" key="9">
    <source>
        <dbReference type="Proteomes" id="UP000638014"/>
    </source>
</evidence>
<keyword evidence="9" id="KW-1185">Reference proteome</keyword>
<dbReference type="PANTHER" id="PTHR43429:SF1">
    <property type="entry name" value="NAD(P)H SULFUR OXIDOREDUCTASE (COA-DEPENDENT)"/>
    <property type="match status" value="1"/>
</dbReference>
<evidence type="ECO:0000256" key="4">
    <source>
        <dbReference type="ARBA" id="ARBA00022827"/>
    </source>
</evidence>
<dbReference type="PRINTS" id="PR00368">
    <property type="entry name" value="FADPNR"/>
</dbReference>